<organism evidence="1">
    <name type="scientific">freshwater metagenome</name>
    <dbReference type="NCBI Taxonomy" id="449393"/>
    <lineage>
        <taxon>unclassified sequences</taxon>
        <taxon>metagenomes</taxon>
        <taxon>ecological metagenomes</taxon>
    </lineage>
</organism>
<name>A0A6J5ZMF0_9ZZZZ</name>
<sequence length="161" mass="17126">MLCTLLGDATLKLEVGLVEAALVEDEVVGVDEDSCEEAVEGCVGALTARAGRVHALRVEIVSKAADRHQSVGGRQKCGEPRQNVASLIDELGRQGAVAVERRIAATLLNNLERKLMPTLSVACQLPCSFLRECVQRGAELAKAHMRPFAKSVADPAVIAAR</sequence>
<evidence type="ECO:0000313" key="1">
    <source>
        <dbReference type="EMBL" id="CAB4342159.1"/>
    </source>
</evidence>
<proteinExistence type="predicted"/>
<reference evidence="1" key="1">
    <citation type="submission" date="2020-05" db="EMBL/GenBank/DDBJ databases">
        <authorList>
            <person name="Chiriac C."/>
            <person name="Salcher M."/>
            <person name="Ghai R."/>
            <person name="Kavagutti S V."/>
        </authorList>
    </citation>
    <scope>NUCLEOTIDE SEQUENCE</scope>
</reference>
<dbReference type="EMBL" id="CAESAO010000045">
    <property type="protein sequence ID" value="CAB4342159.1"/>
    <property type="molecule type" value="Genomic_DNA"/>
</dbReference>
<gene>
    <name evidence="1" type="ORF">UFOPK3522_00695</name>
</gene>
<dbReference type="AlphaFoldDB" id="A0A6J5ZMF0"/>
<accession>A0A6J5ZMF0</accession>
<protein>
    <submittedName>
        <fullName evidence="1">Unannotated protein</fullName>
    </submittedName>
</protein>